<accession>A0A5J5I1D2</accession>
<evidence type="ECO:0000259" key="8">
    <source>
        <dbReference type="Pfam" id="PF25967"/>
    </source>
</evidence>
<evidence type="ECO:0000313" key="9">
    <source>
        <dbReference type="EMBL" id="KAA9014255.1"/>
    </source>
</evidence>
<proteinExistence type="inferred from homology"/>
<dbReference type="Proteomes" id="UP000326364">
    <property type="component" value="Unassembled WGS sequence"/>
</dbReference>
<dbReference type="InterPro" id="IPR058625">
    <property type="entry name" value="MdtA-like_BSH"/>
</dbReference>
<evidence type="ECO:0000313" key="10">
    <source>
        <dbReference type="EMBL" id="KAA9027344.1"/>
    </source>
</evidence>
<dbReference type="EMBL" id="VYQB01000013">
    <property type="protein sequence ID" value="KAA9014255.1"/>
    <property type="molecule type" value="Genomic_DNA"/>
</dbReference>
<evidence type="ECO:0000256" key="4">
    <source>
        <dbReference type="SAM" id="SignalP"/>
    </source>
</evidence>
<dbReference type="GO" id="GO:0046677">
    <property type="term" value="P:response to antibiotic"/>
    <property type="evidence" value="ECO:0007669"/>
    <property type="project" value="TreeGrafter"/>
</dbReference>
<feature type="region of interest" description="Disordered" evidence="3">
    <location>
        <begin position="368"/>
        <end position="396"/>
    </location>
</feature>
<dbReference type="Gene3D" id="1.10.287.470">
    <property type="entry name" value="Helix hairpin bin"/>
    <property type="match status" value="1"/>
</dbReference>
<dbReference type="InterPro" id="IPR058626">
    <property type="entry name" value="MdtA-like_b-barrel"/>
</dbReference>
<evidence type="ECO:0000313" key="12">
    <source>
        <dbReference type="Proteomes" id="UP000326364"/>
    </source>
</evidence>
<dbReference type="Pfam" id="PF25876">
    <property type="entry name" value="HH_MFP_RND"/>
    <property type="match status" value="1"/>
</dbReference>
<dbReference type="InterPro" id="IPR006143">
    <property type="entry name" value="RND_pump_MFP"/>
</dbReference>
<name>A0A5J5I1D2_9SPHN</name>
<dbReference type="SUPFAM" id="SSF111369">
    <property type="entry name" value="HlyD-like secretion proteins"/>
    <property type="match status" value="1"/>
</dbReference>
<evidence type="ECO:0000256" key="1">
    <source>
        <dbReference type="ARBA" id="ARBA00004196"/>
    </source>
</evidence>
<dbReference type="PANTHER" id="PTHR30158">
    <property type="entry name" value="ACRA/E-RELATED COMPONENT OF DRUG EFFLUX TRANSPORTER"/>
    <property type="match status" value="1"/>
</dbReference>
<dbReference type="PROSITE" id="PS51257">
    <property type="entry name" value="PROKAR_LIPOPROTEIN"/>
    <property type="match status" value="1"/>
</dbReference>
<dbReference type="FunFam" id="2.40.420.20:FF:000001">
    <property type="entry name" value="Efflux RND transporter periplasmic adaptor subunit"/>
    <property type="match status" value="1"/>
</dbReference>
<dbReference type="Gene3D" id="2.40.30.170">
    <property type="match status" value="1"/>
</dbReference>
<feature type="domain" description="Multidrug resistance protein MdtA-like alpha-helical hairpin" evidence="5">
    <location>
        <begin position="99"/>
        <end position="168"/>
    </location>
</feature>
<evidence type="ECO:0000259" key="6">
    <source>
        <dbReference type="Pfam" id="PF25917"/>
    </source>
</evidence>
<feature type="compositionally biased region" description="Low complexity" evidence="3">
    <location>
        <begin position="376"/>
        <end position="396"/>
    </location>
</feature>
<dbReference type="Gene3D" id="2.40.50.100">
    <property type="match status" value="1"/>
</dbReference>
<dbReference type="Pfam" id="PF25967">
    <property type="entry name" value="RND-MFP_C"/>
    <property type="match status" value="1"/>
</dbReference>
<evidence type="ECO:0000259" key="5">
    <source>
        <dbReference type="Pfam" id="PF25876"/>
    </source>
</evidence>
<dbReference type="AlphaFoldDB" id="A0A5J5I1D2"/>
<dbReference type="InterPro" id="IPR058627">
    <property type="entry name" value="MdtA-like_C"/>
</dbReference>
<dbReference type="Proteomes" id="UP000325933">
    <property type="component" value="Unassembled WGS sequence"/>
</dbReference>
<dbReference type="Gene3D" id="2.40.420.20">
    <property type="match status" value="1"/>
</dbReference>
<comment type="caution">
    <text evidence="10">The sequence shown here is derived from an EMBL/GenBank/DDBJ whole genome shotgun (WGS) entry which is preliminary data.</text>
</comment>
<dbReference type="GO" id="GO:0022857">
    <property type="term" value="F:transmembrane transporter activity"/>
    <property type="evidence" value="ECO:0007669"/>
    <property type="project" value="InterPro"/>
</dbReference>
<dbReference type="PANTHER" id="PTHR30158:SF3">
    <property type="entry name" value="MULTIDRUG EFFLUX PUMP SUBUNIT ACRA-RELATED"/>
    <property type="match status" value="1"/>
</dbReference>
<dbReference type="InterPro" id="IPR058624">
    <property type="entry name" value="MdtA-like_HH"/>
</dbReference>
<evidence type="ECO:0000256" key="2">
    <source>
        <dbReference type="ARBA" id="ARBA00009477"/>
    </source>
</evidence>
<dbReference type="RefSeq" id="WP_150426473.1">
    <property type="nucleotide sequence ID" value="NZ_VYQA01000013.1"/>
</dbReference>
<dbReference type="Pfam" id="PF25917">
    <property type="entry name" value="BSH_RND"/>
    <property type="match status" value="1"/>
</dbReference>
<feature type="domain" description="Multidrug resistance protein MdtA-like barrel-sandwich hybrid" evidence="6">
    <location>
        <begin position="58"/>
        <end position="201"/>
    </location>
</feature>
<dbReference type="Pfam" id="PF25944">
    <property type="entry name" value="Beta-barrel_RND"/>
    <property type="match status" value="1"/>
</dbReference>
<evidence type="ECO:0000256" key="3">
    <source>
        <dbReference type="SAM" id="MobiDB-lite"/>
    </source>
</evidence>
<feature type="domain" description="Multidrug resistance protein MdtA-like C-terminal permuted SH3" evidence="8">
    <location>
        <begin position="297"/>
        <end position="357"/>
    </location>
</feature>
<evidence type="ECO:0000313" key="11">
    <source>
        <dbReference type="Proteomes" id="UP000325933"/>
    </source>
</evidence>
<sequence>MQKGTIIGLLACASAFALSACGEQQPPAPPPPSVGVVTLKTESAPLLNELPGRIVAVETAEVRPQISGVIRRRLFQEGGFVRAGQLLYEIDDAPYRAALAQAQGSLANAQAAIRSTALQAQRYKDLVGINAVSKQEYDNADASAQQARANVAAQRGALQAAQVNQNFTRIRAPISGRISRSLFTPGALVQAGQADALTTIQRTDTVYVDVSQSAAQIIDLKQAMKKGGISEAQGARIQLILPNGSAYPIEGRLQFSEVTVDPTSGAVTLRATFPNPDGLLLPGMYARAKLIEGERTQAILAPQQGISRDARGRATAMVVGKDNKVEMRQVTVDRAVGDKWIVTDGLKAGDKLIVEGLVNLRPGTVVKPGAPQQVTAPEGGAAGQGAAPADKQGGAH</sequence>
<keyword evidence="4" id="KW-0732">Signal</keyword>
<evidence type="ECO:0000259" key="7">
    <source>
        <dbReference type="Pfam" id="PF25944"/>
    </source>
</evidence>
<protein>
    <submittedName>
        <fullName evidence="10">Efflux RND transporter periplasmic adaptor subunit</fullName>
    </submittedName>
</protein>
<feature type="signal peptide" evidence="4">
    <location>
        <begin position="1"/>
        <end position="19"/>
    </location>
</feature>
<feature type="domain" description="Multidrug resistance protein MdtA-like beta-barrel" evidence="7">
    <location>
        <begin position="205"/>
        <end position="292"/>
    </location>
</feature>
<comment type="subcellular location">
    <subcellularLocation>
        <location evidence="1">Cell envelope</location>
    </subcellularLocation>
</comment>
<organism evidence="10 11">
    <name type="scientific">Sphingobium limneticum</name>
    <dbReference type="NCBI Taxonomy" id="1007511"/>
    <lineage>
        <taxon>Bacteria</taxon>
        <taxon>Pseudomonadati</taxon>
        <taxon>Pseudomonadota</taxon>
        <taxon>Alphaproteobacteria</taxon>
        <taxon>Sphingomonadales</taxon>
        <taxon>Sphingomonadaceae</taxon>
        <taxon>Sphingobium</taxon>
    </lineage>
</organism>
<dbReference type="NCBIfam" id="TIGR01730">
    <property type="entry name" value="RND_mfp"/>
    <property type="match status" value="1"/>
</dbReference>
<feature type="chain" id="PRO_5023945441" evidence="4">
    <location>
        <begin position="20"/>
        <end position="396"/>
    </location>
</feature>
<keyword evidence="12" id="KW-1185">Reference proteome</keyword>
<dbReference type="GO" id="GO:0005886">
    <property type="term" value="C:plasma membrane"/>
    <property type="evidence" value="ECO:0007669"/>
    <property type="project" value="UniProtKB-SubCell"/>
</dbReference>
<gene>
    <name evidence="10" type="ORF">F4U95_16590</name>
    <name evidence="9" type="ORF">F4U96_16465</name>
</gene>
<comment type="similarity">
    <text evidence="2">Belongs to the membrane fusion protein (MFP) (TC 8.A.1) family.</text>
</comment>
<dbReference type="EMBL" id="VYQA01000013">
    <property type="protein sequence ID" value="KAA9027344.1"/>
    <property type="molecule type" value="Genomic_DNA"/>
</dbReference>
<reference evidence="11 12" key="1">
    <citation type="submission" date="2019-09" db="EMBL/GenBank/DDBJ databases">
        <authorList>
            <person name="Feng G."/>
        </authorList>
    </citation>
    <scope>NUCLEOTIDE SEQUENCE [LARGE SCALE GENOMIC DNA]</scope>
    <source>
        <strain evidence="10 11">KACC 19283</strain>
        <strain evidence="9 12">KACC 19284</strain>
    </source>
</reference>